<evidence type="ECO:0000313" key="2">
    <source>
        <dbReference type="EMBL" id="KAG6472995.1"/>
    </source>
</evidence>
<proteinExistence type="predicted"/>
<evidence type="ECO:0000256" key="1">
    <source>
        <dbReference type="SAM" id="MobiDB-lite"/>
    </source>
</evidence>
<feature type="compositionally biased region" description="Low complexity" evidence="1">
    <location>
        <begin position="12"/>
        <end position="21"/>
    </location>
</feature>
<organism evidence="2 3">
    <name type="scientific">Zingiber officinale</name>
    <name type="common">Ginger</name>
    <name type="synonym">Amomum zingiber</name>
    <dbReference type="NCBI Taxonomy" id="94328"/>
    <lineage>
        <taxon>Eukaryota</taxon>
        <taxon>Viridiplantae</taxon>
        <taxon>Streptophyta</taxon>
        <taxon>Embryophyta</taxon>
        <taxon>Tracheophyta</taxon>
        <taxon>Spermatophyta</taxon>
        <taxon>Magnoliopsida</taxon>
        <taxon>Liliopsida</taxon>
        <taxon>Zingiberales</taxon>
        <taxon>Zingiberaceae</taxon>
        <taxon>Zingiber</taxon>
    </lineage>
</organism>
<dbReference type="AlphaFoldDB" id="A0A8J5C7U8"/>
<protein>
    <submittedName>
        <fullName evidence="2">Uncharacterized protein</fullName>
    </submittedName>
</protein>
<accession>A0A8J5C7U8</accession>
<comment type="caution">
    <text evidence="2">The sequence shown here is derived from an EMBL/GenBank/DDBJ whole genome shotgun (WGS) entry which is preliminary data.</text>
</comment>
<reference evidence="2 3" key="1">
    <citation type="submission" date="2020-08" db="EMBL/GenBank/DDBJ databases">
        <title>Plant Genome Project.</title>
        <authorList>
            <person name="Zhang R.-G."/>
        </authorList>
    </citation>
    <scope>NUCLEOTIDE SEQUENCE [LARGE SCALE GENOMIC DNA]</scope>
    <source>
        <tissue evidence="2">Rhizome</tissue>
    </source>
</reference>
<keyword evidence="3" id="KW-1185">Reference proteome</keyword>
<evidence type="ECO:0000313" key="3">
    <source>
        <dbReference type="Proteomes" id="UP000734854"/>
    </source>
</evidence>
<gene>
    <name evidence="2" type="ORF">ZIOFF_066902</name>
</gene>
<name>A0A8J5C7U8_ZINOF</name>
<sequence>MHISSSRARPRNALPSSAPNLLLPSPSPEHCTVGLLFPCPKADVAPLAAHRRCNPSNVLAKFLMDSTSSDEVSLLPTASESSDLVPFGLSYRNAVDWVVSSRSCSIFQLAVEFGNLFDSKFDFVLDRFILGVRCWLDLVFWSCEETPADVVKEINLCDEEVDTSNAEIFAECYKGEESNDANQAIRKSETLDSSICPSNKKPTTKKRKGKADDALDDLVGEIHKYVIAVTEANEEMKGISTYFKKQTESGDRKMKIYDELIELSKFSEQEIMNVGEHILKDEHKIDNFFALPKTFTRTYVINSDEHSAKNVAAKKVNKSLEDVNPAIDSIASRLRKRNIG</sequence>
<feature type="region of interest" description="Disordered" evidence="1">
    <location>
        <begin position="189"/>
        <end position="209"/>
    </location>
</feature>
<dbReference type="Proteomes" id="UP000734854">
    <property type="component" value="Unassembled WGS sequence"/>
</dbReference>
<dbReference type="EMBL" id="JACMSC010000019">
    <property type="protein sequence ID" value="KAG6472995.1"/>
    <property type="molecule type" value="Genomic_DNA"/>
</dbReference>
<feature type="region of interest" description="Disordered" evidence="1">
    <location>
        <begin position="1"/>
        <end position="21"/>
    </location>
</feature>